<evidence type="ECO:0000313" key="5">
    <source>
        <dbReference type="Proteomes" id="UP001500449"/>
    </source>
</evidence>
<sequence length="304" mass="32695">MLYSAPAQSFMSVLLADHFKEFDKENLDVELQIVPTTDGSVLTAQGKAQVQLSGFNAAAFNLLARDNSPLKYTTTAAQEQPPSEGLYVNNDFVKDGNIDPVKIRGQQVSFGPGAGSFGSPGAGSFYLAAKKVGLPLDSVVLANIPGSIDVANALIRGQIAGGSLFGAAVNVLQPEKSRFTLVQQSPPIALFLSNSQWLKDEPEAAAAFFRAIMRTNRTYLQGDYLADKTVLDAQAQILGSTPENVIQSGLAKYSADLDAANQKQLFPVYQNMFREAKVLSYDKTLTVDDIFDESPVAAVRDGKY</sequence>
<name>A0ABN2N0F7_9PSEU</name>
<keyword evidence="5" id="KW-1185">Reference proteome</keyword>
<keyword evidence="3" id="KW-0732">Signal</keyword>
<comment type="similarity">
    <text evidence="2">Belongs to the bacterial solute-binding protein SsuA/TauA family.</text>
</comment>
<evidence type="ECO:0000256" key="3">
    <source>
        <dbReference type="ARBA" id="ARBA00022729"/>
    </source>
</evidence>
<gene>
    <name evidence="4" type="ORF">GCM10009836_25840</name>
</gene>
<comment type="subcellular location">
    <subcellularLocation>
        <location evidence="1">Periplasm</location>
    </subcellularLocation>
</comment>
<evidence type="ECO:0000256" key="1">
    <source>
        <dbReference type="ARBA" id="ARBA00004418"/>
    </source>
</evidence>
<dbReference type="EMBL" id="BAAAQK010000005">
    <property type="protein sequence ID" value="GAA1845158.1"/>
    <property type="molecule type" value="Genomic_DNA"/>
</dbReference>
<protein>
    <recommendedName>
        <fullName evidence="6">ABC transporter substrate-binding protein</fullName>
    </recommendedName>
</protein>
<dbReference type="PANTHER" id="PTHR30024">
    <property type="entry name" value="ALIPHATIC SULFONATES-BINDING PROTEIN-RELATED"/>
    <property type="match status" value="1"/>
</dbReference>
<dbReference type="SUPFAM" id="SSF53850">
    <property type="entry name" value="Periplasmic binding protein-like II"/>
    <property type="match status" value="1"/>
</dbReference>
<dbReference type="PANTHER" id="PTHR30024:SF47">
    <property type="entry name" value="TAURINE-BINDING PERIPLASMIC PROTEIN"/>
    <property type="match status" value="1"/>
</dbReference>
<organism evidence="4 5">
    <name type="scientific">Pseudonocardia ailaonensis</name>
    <dbReference type="NCBI Taxonomy" id="367279"/>
    <lineage>
        <taxon>Bacteria</taxon>
        <taxon>Bacillati</taxon>
        <taxon>Actinomycetota</taxon>
        <taxon>Actinomycetes</taxon>
        <taxon>Pseudonocardiales</taxon>
        <taxon>Pseudonocardiaceae</taxon>
        <taxon>Pseudonocardia</taxon>
    </lineage>
</organism>
<dbReference type="Proteomes" id="UP001500449">
    <property type="component" value="Unassembled WGS sequence"/>
</dbReference>
<comment type="caution">
    <text evidence="4">The sequence shown here is derived from an EMBL/GenBank/DDBJ whole genome shotgun (WGS) entry which is preliminary data.</text>
</comment>
<evidence type="ECO:0008006" key="6">
    <source>
        <dbReference type="Google" id="ProtNLM"/>
    </source>
</evidence>
<proteinExistence type="inferred from homology"/>
<evidence type="ECO:0000313" key="4">
    <source>
        <dbReference type="EMBL" id="GAA1845158.1"/>
    </source>
</evidence>
<dbReference type="Gene3D" id="3.40.190.10">
    <property type="entry name" value="Periplasmic binding protein-like II"/>
    <property type="match status" value="1"/>
</dbReference>
<reference evidence="4 5" key="1">
    <citation type="journal article" date="2019" name="Int. J. Syst. Evol. Microbiol.">
        <title>The Global Catalogue of Microorganisms (GCM) 10K type strain sequencing project: providing services to taxonomists for standard genome sequencing and annotation.</title>
        <authorList>
            <consortium name="The Broad Institute Genomics Platform"/>
            <consortium name="The Broad Institute Genome Sequencing Center for Infectious Disease"/>
            <person name="Wu L."/>
            <person name="Ma J."/>
        </authorList>
    </citation>
    <scope>NUCLEOTIDE SEQUENCE [LARGE SCALE GENOMIC DNA]</scope>
    <source>
        <strain evidence="4 5">JCM 16009</strain>
    </source>
</reference>
<accession>A0ABN2N0F7</accession>
<evidence type="ECO:0000256" key="2">
    <source>
        <dbReference type="ARBA" id="ARBA00010742"/>
    </source>
</evidence>